<keyword evidence="2" id="KW-1185">Reference proteome</keyword>
<comment type="caution">
    <text evidence="1">The sequence shown here is derived from an EMBL/GenBank/DDBJ whole genome shotgun (WGS) entry which is preliminary data.</text>
</comment>
<evidence type="ECO:0000313" key="1">
    <source>
        <dbReference type="EMBL" id="KAJ0043406.1"/>
    </source>
</evidence>
<organism evidence="1 2">
    <name type="scientific">Pistacia integerrima</name>
    <dbReference type="NCBI Taxonomy" id="434235"/>
    <lineage>
        <taxon>Eukaryota</taxon>
        <taxon>Viridiplantae</taxon>
        <taxon>Streptophyta</taxon>
        <taxon>Embryophyta</taxon>
        <taxon>Tracheophyta</taxon>
        <taxon>Spermatophyta</taxon>
        <taxon>Magnoliopsida</taxon>
        <taxon>eudicotyledons</taxon>
        <taxon>Gunneridae</taxon>
        <taxon>Pentapetalae</taxon>
        <taxon>rosids</taxon>
        <taxon>malvids</taxon>
        <taxon>Sapindales</taxon>
        <taxon>Anacardiaceae</taxon>
        <taxon>Pistacia</taxon>
    </lineage>
</organism>
<reference evidence="2" key="1">
    <citation type="journal article" date="2023" name="G3 (Bethesda)">
        <title>Genome assembly and association tests identify interacting loci associated with vigor, precocity, and sex in interspecific pistachio rootstocks.</title>
        <authorList>
            <person name="Palmer W."/>
            <person name="Jacygrad E."/>
            <person name="Sagayaradj S."/>
            <person name="Cavanaugh K."/>
            <person name="Han R."/>
            <person name="Bertier L."/>
            <person name="Beede B."/>
            <person name="Kafkas S."/>
            <person name="Golino D."/>
            <person name="Preece J."/>
            <person name="Michelmore R."/>
        </authorList>
    </citation>
    <scope>NUCLEOTIDE SEQUENCE [LARGE SCALE GENOMIC DNA]</scope>
</reference>
<accession>A0ACC0YZR8</accession>
<dbReference type="Proteomes" id="UP001163603">
    <property type="component" value="Chromosome 4"/>
</dbReference>
<sequence>MAALKIPRFPFSHTSRNLSFFNYSSWYSPPSPYHDDPLLKTISEAIKTSATTSNTSSLKNILPSLTPSHLINLINHNPHSLSPNSLFSFFNFLSSQPHSRLTLQSYCAMIHFLIARKMLSQAQRLLHLVVSKQGKGSSSKLFASVLETRGSLESIIIVFLLMGVAVCLIE</sequence>
<gene>
    <name evidence="1" type="ORF">Pint_18532</name>
</gene>
<proteinExistence type="predicted"/>
<protein>
    <submittedName>
        <fullName evidence="1">Uncharacterized protein</fullName>
    </submittedName>
</protein>
<evidence type="ECO:0000313" key="2">
    <source>
        <dbReference type="Proteomes" id="UP001163603"/>
    </source>
</evidence>
<dbReference type="EMBL" id="CM047739">
    <property type="protein sequence ID" value="KAJ0043406.1"/>
    <property type="molecule type" value="Genomic_DNA"/>
</dbReference>
<name>A0ACC0YZR8_9ROSI</name>